<proteinExistence type="predicted"/>
<dbReference type="EMBL" id="KV429075">
    <property type="protein sequence ID" value="KZT67565.1"/>
    <property type="molecule type" value="Genomic_DNA"/>
</dbReference>
<dbReference type="STRING" id="1314783.A0A165NZD3"/>
<evidence type="ECO:0000256" key="1">
    <source>
        <dbReference type="SAM" id="MobiDB-lite"/>
    </source>
</evidence>
<reference evidence="2 3" key="1">
    <citation type="journal article" date="2016" name="Mol. Biol. Evol.">
        <title>Comparative Genomics of Early-Diverging Mushroom-Forming Fungi Provides Insights into the Origins of Lignocellulose Decay Capabilities.</title>
        <authorList>
            <person name="Nagy L.G."/>
            <person name="Riley R."/>
            <person name="Tritt A."/>
            <person name="Adam C."/>
            <person name="Daum C."/>
            <person name="Floudas D."/>
            <person name="Sun H."/>
            <person name="Yadav J.S."/>
            <person name="Pangilinan J."/>
            <person name="Larsson K.H."/>
            <person name="Matsuura K."/>
            <person name="Barry K."/>
            <person name="Labutti K."/>
            <person name="Kuo R."/>
            <person name="Ohm R.A."/>
            <person name="Bhattacharya S.S."/>
            <person name="Shirouzu T."/>
            <person name="Yoshinaga Y."/>
            <person name="Martin F.M."/>
            <person name="Grigoriev I.V."/>
            <person name="Hibbett D.S."/>
        </authorList>
    </citation>
    <scope>NUCLEOTIDE SEQUENCE [LARGE SCALE GENOMIC DNA]</scope>
    <source>
        <strain evidence="2 3">L-15889</strain>
    </source>
</reference>
<feature type="region of interest" description="Disordered" evidence="1">
    <location>
        <begin position="42"/>
        <end position="61"/>
    </location>
</feature>
<dbReference type="AlphaFoldDB" id="A0A165NZD3"/>
<dbReference type="OrthoDB" id="10642529at2759"/>
<accession>A0A165NZD3</accession>
<keyword evidence="3" id="KW-1185">Reference proteome</keyword>
<feature type="compositionally biased region" description="Low complexity" evidence="1">
    <location>
        <begin position="83"/>
        <end position="97"/>
    </location>
</feature>
<sequence length="174" mass="19023">MIAVRDRLSAIERAIEELHQQGIQHPNTEEKALTGHASVDASFSTVPLDSPTSKGSQRSVSSSPVREAWWLGGNKHHASVDVPSPASSSGASTPGPLLSDGSSFYSSVASCEYEARRFRCHEVREVPRRHWLSPLYKREQGKTSVTGGISIENVHGNIGKLTVEGPHMTRRERN</sequence>
<evidence type="ECO:0000313" key="3">
    <source>
        <dbReference type="Proteomes" id="UP000076727"/>
    </source>
</evidence>
<dbReference type="Proteomes" id="UP000076727">
    <property type="component" value="Unassembled WGS sequence"/>
</dbReference>
<organism evidence="2 3">
    <name type="scientific">Daedalea quercina L-15889</name>
    <dbReference type="NCBI Taxonomy" id="1314783"/>
    <lineage>
        <taxon>Eukaryota</taxon>
        <taxon>Fungi</taxon>
        <taxon>Dikarya</taxon>
        <taxon>Basidiomycota</taxon>
        <taxon>Agaricomycotina</taxon>
        <taxon>Agaricomycetes</taxon>
        <taxon>Polyporales</taxon>
        <taxon>Fomitopsis</taxon>
    </lineage>
</organism>
<gene>
    <name evidence="2" type="ORF">DAEQUDRAFT_389168</name>
</gene>
<name>A0A165NZD3_9APHY</name>
<protein>
    <submittedName>
        <fullName evidence="2">Uncharacterized protein</fullName>
    </submittedName>
</protein>
<feature type="region of interest" description="Disordered" evidence="1">
    <location>
        <begin position="76"/>
        <end position="97"/>
    </location>
</feature>
<evidence type="ECO:0000313" key="2">
    <source>
        <dbReference type="EMBL" id="KZT67565.1"/>
    </source>
</evidence>